<organism evidence="1 2">
    <name type="scientific">Ridgeia piscesae</name>
    <name type="common">Tubeworm</name>
    <dbReference type="NCBI Taxonomy" id="27915"/>
    <lineage>
        <taxon>Eukaryota</taxon>
        <taxon>Metazoa</taxon>
        <taxon>Spiralia</taxon>
        <taxon>Lophotrochozoa</taxon>
        <taxon>Annelida</taxon>
        <taxon>Polychaeta</taxon>
        <taxon>Sedentaria</taxon>
        <taxon>Canalipalpata</taxon>
        <taxon>Sabellida</taxon>
        <taxon>Siboglinidae</taxon>
        <taxon>Ridgeia</taxon>
    </lineage>
</organism>
<reference evidence="1" key="1">
    <citation type="journal article" date="2023" name="Mol. Biol. Evol.">
        <title>Third-Generation Sequencing Reveals the Adaptive Role of the Epigenome in Three Deep-Sea Polychaetes.</title>
        <authorList>
            <person name="Perez M."/>
            <person name="Aroh O."/>
            <person name="Sun Y."/>
            <person name="Lan Y."/>
            <person name="Juniper S.K."/>
            <person name="Young C.R."/>
            <person name="Angers B."/>
            <person name="Qian P.Y."/>
        </authorList>
    </citation>
    <scope>NUCLEOTIDE SEQUENCE</scope>
    <source>
        <strain evidence="1">R07B-5</strain>
    </source>
</reference>
<comment type="caution">
    <text evidence="1">The sequence shown here is derived from an EMBL/GenBank/DDBJ whole genome shotgun (WGS) entry which is preliminary data.</text>
</comment>
<protein>
    <submittedName>
        <fullName evidence="1">Uncharacterized protein</fullName>
    </submittedName>
</protein>
<dbReference type="PANTHER" id="PTHR33332">
    <property type="entry name" value="REVERSE TRANSCRIPTASE DOMAIN-CONTAINING PROTEIN"/>
    <property type="match status" value="1"/>
</dbReference>
<dbReference type="EMBL" id="JAODUO010000142">
    <property type="protein sequence ID" value="KAK2188143.1"/>
    <property type="molecule type" value="Genomic_DNA"/>
</dbReference>
<accession>A0AAD9P4S4</accession>
<name>A0AAD9P4S4_RIDPI</name>
<proteinExistence type="predicted"/>
<evidence type="ECO:0000313" key="1">
    <source>
        <dbReference type="EMBL" id="KAK2188143.1"/>
    </source>
</evidence>
<dbReference type="AlphaFoldDB" id="A0AAD9P4S4"/>
<keyword evidence="2" id="KW-1185">Reference proteome</keyword>
<sequence>MPHIKLGDTVVPVSTVAKNIGVFFDDALSMNNQVQHICRVAYFHIHCIGKIRNLLDRKTTEIMIHTYVTSRLDNGNCLLYGISDHLLTKLQRVQNAAARLITKTKKHDHITAVLIDLHWLPIKQRIEYKLLLLMFRSLHGLAASYITDLIIRYELTRALRSADAHLLEVPRCKLCTQGEKAFSSAAPRL</sequence>
<gene>
    <name evidence="1" type="ORF">NP493_143g02038</name>
</gene>
<evidence type="ECO:0000313" key="2">
    <source>
        <dbReference type="Proteomes" id="UP001209878"/>
    </source>
</evidence>
<dbReference type="Proteomes" id="UP001209878">
    <property type="component" value="Unassembled WGS sequence"/>
</dbReference>